<evidence type="ECO:0000259" key="1">
    <source>
        <dbReference type="SMART" id="SM00849"/>
    </source>
</evidence>
<accession>A0ABQ5R1N0</accession>
<dbReference type="SUPFAM" id="SSF56281">
    <property type="entry name" value="Metallo-hydrolase/oxidoreductase"/>
    <property type="match status" value="1"/>
</dbReference>
<keyword evidence="3" id="KW-1185">Reference proteome</keyword>
<feature type="domain" description="Metallo-beta-lactamase" evidence="1">
    <location>
        <begin position="26"/>
        <end position="224"/>
    </location>
</feature>
<dbReference type="EMBL" id="BSDI01000028">
    <property type="protein sequence ID" value="GLH99854.1"/>
    <property type="molecule type" value="Genomic_DNA"/>
</dbReference>
<dbReference type="SMART" id="SM00849">
    <property type="entry name" value="Lactamase_B"/>
    <property type="match status" value="1"/>
</dbReference>
<reference evidence="2" key="1">
    <citation type="submission" date="2022-12" db="EMBL/GenBank/DDBJ databases">
        <title>New Phytohabitans aurantiacus sp. RD004123 nov., an actinomycete isolated from soil.</title>
        <authorList>
            <person name="Triningsih D.W."/>
            <person name="Harunari E."/>
            <person name="Igarashi Y."/>
        </authorList>
    </citation>
    <scope>NUCLEOTIDE SEQUENCE</scope>
    <source>
        <strain evidence="2">RD004123</strain>
    </source>
</reference>
<dbReference type="Gene3D" id="3.60.15.10">
    <property type="entry name" value="Ribonuclease Z/Hydroxyacylglutathione hydrolase-like"/>
    <property type="match status" value="1"/>
</dbReference>
<dbReference type="PANTHER" id="PTHR43717:SF1">
    <property type="entry name" value="ANAEROBIC NITRIC OXIDE REDUCTASE FLAVORUBREDOXIN"/>
    <property type="match status" value="1"/>
</dbReference>
<evidence type="ECO:0000313" key="3">
    <source>
        <dbReference type="Proteomes" id="UP001144280"/>
    </source>
</evidence>
<evidence type="ECO:0000313" key="2">
    <source>
        <dbReference type="EMBL" id="GLH99854.1"/>
    </source>
</evidence>
<dbReference type="PANTHER" id="PTHR43717">
    <property type="entry name" value="ANAEROBIC NITRIC OXIDE REDUCTASE FLAVORUBREDOXIN"/>
    <property type="match status" value="1"/>
</dbReference>
<dbReference type="InterPro" id="IPR036866">
    <property type="entry name" value="RibonucZ/Hydroxyglut_hydro"/>
</dbReference>
<dbReference type="Proteomes" id="UP001144280">
    <property type="component" value="Unassembled WGS sequence"/>
</dbReference>
<comment type="caution">
    <text evidence="2">The sequence shown here is derived from an EMBL/GenBank/DDBJ whole genome shotgun (WGS) entry which is preliminary data.</text>
</comment>
<organism evidence="2 3">
    <name type="scientific">Phytohabitans aurantiacus</name>
    <dbReference type="NCBI Taxonomy" id="3016789"/>
    <lineage>
        <taxon>Bacteria</taxon>
        <taxon>Bacillati</taxon>
        <taxon>Actinomycetota</taxon>
        <taxon>Actinomycetes</taxon>
        <taxon>Micromonosporales</taxon>
        <taxon>Micromonosporaceae</taxon>
    </lineage>
</organism>
<protein>
    <recommendedName>
        <fullName evidence="1">Metallo-beta-lactamase domain-containing protein</fullName>
    </recommendedName>
</protein>
<sequence length="270" mass="29361">MRFHRIGRDVSVLNDQLPIPGIGFLAINAFVLHAAEPVVIDTGLSLPDRDFVESLGSVMDPKDVRWIWLTHPDRDHTGGIFALLDAAPRARIVTTFIGAGIMSTERPLPLDRVYLLNPGQSLDVGDRKLTAFRPPLFDSPATVGFYDDRSGVCFSSDCFGAPMPTSELAGAPDVQEAPAEAVRDGQLLWATLDSPWVHNVDETRYLETVKPLRSMAPTAILSTHLPPAVGQHNEFLDMLAAAPEANPFIGPDQRALEEMLASFEPVTAAS</sequence>
<gene>
    <name evidence="2" type="ORF">Pa4123_51310</name>
</gene>
<proteinExistence type="predicted"/>
<dbReference type="Pfam" id="PF00753">
    <property type="entry name" value="Lactamase_B"/>
    <property type="match status" value="1"/>
</dbReference>
<name>A0ABQ5R1N0_9ACTN</name>
<dbReference type="RefSeq" id="WP_281899809.1">
    <property type="nucleotide sequence ID" value="NZ_BSDI01000028.1"/>
</dbReference>
<dbReference type="InterPro" id="IPR001279">
    <property type="entry name" value="Metallo-B-lactamas"/>
</dbReference>